<name>A0AAV7TPX7_PLEWA</name>
<protein>
    <submittedName>
        <fullName evidence="2">Uncharacterized protein</fullName>
    </submittedName>
</protein>
<organism evidence="2 3">
    <name type="scientific">Pleurodeles waltl</name>
    <name type="common">Iberian ribbed newt</name>
    <dbReference type="NCBI Taxonomy" id="8319"/>
    <lineage>
        <taxon>Eukaryota</taxon>
        <taxon>Metazoa</taxon>
        <taxon>Chordata</taxon>
        <taxon>Craniata</taxon>
        <taxon>Vertebrata</taxon>
        <taxon>Euteleostomi</taxon>
        <taxon>Amphibia</taxon>
        <taxon>Batrachia</taxon>
        <taxon>Caudata</taxon>
        <taxon>Salamandroidea</taxon>
        <taxon>Salamandridae</taxon>
        <taxon>Pleurodelinae</taxon>
        <taxon>Pleurodeles</taxon>
    </lineage>
</organism>
<evidence type="ECO:0000313" key="2">
    <source>
        <dbReference type="EMBL" id="KAJ1178241.1"/>
    </source>
</evidence>
<dbReference type="Proteomes" id="UP001066276">
    <property type="component" value="Chromosome 3_2"/>
</dbReference>
<evidence type="ECO:0000313" key="3">
    <source>
        <dbReference type="Proteomes" id="UP001066276"/>
    </source>
</evidence>
<evidence type="ECO:0000256" key="1">
    <source>
        <dbReference type="SAM" id="MobiDB-lite"/>
    </source>
</evidence>
<dbReference type="AlphaFoldDB" id="A0AAV7TPX7"/>
<feature type="region of interest" description="Disordered" evidence="1">
    <location>
        <begin position="1"/>
        <end position="50"/>
    </location>
</feature>
<dbReference type="EMBL" id="JANPWB010000006">
    <property type="protein sequence ID" value="KAJ1178241.1"/>
    <property type="molecule type" value="Genomic_DNA"/>
</dbReference>
<proteinExistence type="predicted"/>
<keyword evidence="3" id="KW-1185">Reference proteome</keyword>
<reference evidence="2" key="1">
    <citation type="journal article" date="2022" name="bioRxiv">
        <title>Sequencing and chromosome-scale assembly of the giantPleurodeles waltlgenome.</title>
        <authorList>
            <person name="Brown T."/>
            <person name="Elewa A."/>
            <person name="Iarovenko S."/>
            <person name="Subramanian E."/>
            <person name="Araus A.J."/>
            <person name="Petzold A."/>
            <person name="Susuki M."/>
            <person name="Suzuki K.-i.T."/>
            <person name="Hayashi T."/>
            <person name="Toyoda A."/>
            <person name="Oliveira C."/>
            <person name="Osipova E."/>
            <person name="Leigh N.D."/>
            <person name="Simon A."/>
            <person name="Yun M.H."/>
        </authorList>
    </citation>
    <scope>NUCLEOTIDE SEQUENCE</scope>
    <source>
        <strain evidence="2">20211129_DDA</strain>
        <tissue evidence="2">Liver</tissue>
    </source>
</reference>
<accession>A0AAV7TPX7</accession>
<gene>
    <name evidence="2" type="ORF">NDU88_003488</name>
</gene>
<comment type="caution">
    <text evidence="2">The sequence shown here is derived from an EMBL/GenBank/DDBJ whole genome shotgun (WGS) entry which is preliminary data.</text>
</comment>
<sequence length="84" mass="8702">MPAEGPGPPPSGLRHSRSPRPRLPAPMVAGSPVQQACGAPPQTWSQSPGGANGYDVVGTIFCARSGPHRSRAAGWATPHLREKV</sequence>
<feature type="compositionally biased region" description="Pro residues" evidence="1">
    <location>
        <begin position="1"/>
        <end position="11"/>
    </location>
</feature>